<feature type="domain" description="Release factor glutamine methyltransferase N-terminal" evidence="7">
    <location>
        <begin position="16"/>
        <end position="79"/>
    </location>
</feature>
<gene>
    <name evidence="5 8" type="primary">prmC</name>
    <name evidence="8" type="ORF">KEM10_01365</name>
</gene>
<organism evidence="8 9">
    <name type="scientific">Carboxylicivirga linearis</name>
    <dbReference type="NCBI Taxonomy" id="1628157"/>
    <lineage>
        <taxon>Bacteria</taxon>
        <taxon>Pseudomonadati</taxon>
        <taxon>Bacteroidota</taxon>
        <taxon>Bacteroidia</taxon>
        <taxon>Marinilabiliales</taxon>
        <taxon>Marinilabiliaceae</taxon>
        <taxon>Carboxylicivirga</taxon>
    </lineage>
</organism>
<dbReference type="SUPFAM" id="SSF53335">
    <property type="entry name" value="S-adenosyl-L-methionine-dependent methyltransferases"/>
    <property type="match status" value="1"/>
</dbReference>
<evidence type="ECO:0000313" key="9">
    <source>
        <dbReference type="Proteomes" id="UP000708576"/>
    </source>
</evidence>
<dbReference type="GO" id="GO:0102559">
    <property type="term" value="F:peptide chain release factor N(5)-glutamine methyltransferase activity"/>
    <property type="evidence" value="ECO:0007669"/>
    <property type="project" value="UniProtKB-EC"/>
</dbReference>
<dbReference type="Proteomes" id="UP000708576">
    <property type="component" value="Unassembled WGS sequence"/>
</dbReference>
<comment type="caution">
    <text evidence="8">The sequence shown here is derived from an EMBL/GenBank/DDBJ whole genome shotgun (WGS) entry which is preliminary data.</text>
</comment>
<dbReference type="InterPro" id="IPR050320">
    <property type="entry name" value="N5-glutamine_MTase"/>
</dbReference>
<feature type="domain" description="Methyltransferase small" evidence="6">
    <location>
        <begin position="114"/>
        <end position="198"/>
    </location>
</feature>
<dbReference type="InterPro" id="IPR040758">
    <property type="entry name" value="PrmC_N"/>
</dbReference>
<dbReference type="InterPro" id="IPR029063">
    <property type="entry name" value="SAM-dependent_MTases_sf"/>
</dbReference>
<keyword evidence="3 5" id="KW-0949">S-adenosyl-L-methionine</keyword>
<dbReference type="InterPro" id="IPR019874">
    <property type="entry name" value="RF_methyltr_PrmC"/>
</dbReference>
<dbReference type="NCBIfam" id="TIGR03534">
    <property type="entry name" value="RF_mod_PrmC"/>
    <property type="match status" value="1"/>
</dbReference>
<dbReference type="PROSITE" id="PS00092">
    <property type="entry name" value="N6_MTASE"/>
    <property type="match status" value="1"/>
</dbReference>
<dbReference type="InterPro" id="IPR002052">
    <property type="entry name" value="DNA_methylase_N6_adenine_CS"/>
</dbReference>
<dbReference type="Pfam" id="PF17827">
    <property type="entry name" value="PrmC_N"/>
    <property type="match status" value="1"/>
</dbReference>
<dbReference type="EC" id="2.1.1.297" evidence="5"/>
<dbReference type="HAMAP" id="MF_02126">
    <property type="entry name" value="RF_methyltr_PrmC"/>
    <property type="match status" value="1"/>
</dbReference>
<evidence type="ECO:0000259" key="6">
    <source>
        <dbReference type="Pfam" id="PF05175"/>
    </source>
</evidence>
<evidence type="ECO:0000259" key="7">
    <source>
        <dbReference type="Pfam" id="PF17827"/>
    </source>
</evidence>
<feature type="binding site" evidence="5">
    <location>
        <position position="146"/>
    </location>
    <ligand>
        <name>S-adenosyl-L-methionine</name>
        <dbReference type="ChEBI" id="CHEBI:59789"/>
    </ligand>
</feature>
<comment type="caution">
    <text evidence="5">Lacks conserved residue(s) required for the propagation of feature annotation.</text>
</comment>
<dbReference type="GO" id="GO:0032259">
    <property type="term" value="P:methylation"/>
    <property type="evidence" value="ECO:0007669"/>
    <property type="project" value="UniProtKB-KW"/>
</dbReference>
<comment type="function">
    <text evidence="5">Methylates the class 1 translation termination release factors RF1/PrfA and RF2/PrfB on the glutamine residue of the universally conserved GGQ motif.</text>
</comment>
<evidence type="ECO:0000256" key="1">
    <source>
        <dbReference type="ARBA" id="ARBA00022603"/>
    </source>
</evidence>
<evidence type="ECO:0000313" key="8">
    <source>
        <dbReference type="EMBL" id="MBS2096905.1"/>
    </source>
</evidence>
<reference evidence="8 9" key="1">
    <citation type="journal article" date="2015" name="Int. J. Syst. Evol. Microbiol.">
        <title>Carboxylicivirga linearis sp. nov., isolated from a sea cucumber culture pond.</title>
        <authorList>
            <person name="Wang F.Q."/>
            <person name="Zhou Y.X."/>
            <person name="Lin X.Z."/>
            <person name="Chen G.J."/>
            <person name="Du Z.J."/>
        </authorList>
    </citation>
    <scope>NUCLEOTIDE SEQUENCE [LARGE SCALE GENOMIC DNA]</scope>
    <source>
        <strain evidence="8 9">FB218</strain>
    </source>
</reference>
<dbReference type="PANTHER" id="PTHR18895">
    <property type="entry name" value="HEMK METHYLTRANSFERASE"/>
    <property type="match status" value="1"/>
</dbReference>
<dbReference type="Pfam" id="PF05175">
    <property type="entry name" value="MTS"/>
    <property type="match status" value="1"/>
</dbReference>
<keyword evidence="9" id="KW-1185">Reference proteome</keyword>
<proteinExistence type="inferred from homology"/>
<evidence type="ECO:0000256" key="3">
    <source>
        <dbReference type="ARBA" id="ARBA00022691"/>
    </source>
</evidence>
<dbReference type="Gene3D" id="3.40.50.150">
    <property type="entry name" value="Vaccinia Virus protein VP39"/>
    <property type="match status" value="1"/>
</dbReference>
<evidence type="ECO:0000256" key="4">
    <source>
        <dbReference type="ARBA" id="ARBA00048391"/>
    </source>
</evidence>
<dbReference type="Gene3D" id="1.10.8.10">
    <property type="entry name" value="DNA helicase RuvA subunit, C-terminal domain"/>
    <property type="match status" value="1"/>
</dbReference>
<protein>
    <recommendedName>
        <fullName evidence="5">Release factor glutamine methyltransferase</fullName>
        <shortName evidence="5">RF MTase</shortName>
        <ecNumber evidence="5">2.1.1.297</ecNumber>
    </recommendedName>
    <alternativeName>
        <fullName evidence="5">N5-glutamine methyltransferase PrmC</fullName>
    </alternativeName>
    <alternativeName>
        <fullName evidence="5">Protein-(glutamine-N5) MTase PrmC</fullName>
    </alternativeName>
    <alternativeName>
        <fullName evidence="5">Protein-glutamine N-methyltransferase PrmC</fullName>
    </alternativeName>
</protein>
<dbReference type="PANTHER" id="PTHR18895:SF74">
    <property type="entry name" value="MTRF1L RELEASE FACTOR GLUTAMINE METHYLTRANSFERASE"/>
    <property type="match status" value="1"/>
</dbReference>
<feature type="binding site" evidence="5">
    <location>
        <begin position="123"/>
        <end position="127"/>
    </location>
    <ligand>
        <name>S-adenosyl-L-methionine</name>
        <dbReference type="ChEBI" id="CHEBI:59789"/>
    </ligand>
</feature>
<name>A0ABS5JPZ3_9BACT</name>
<feature type="binding site" evidence="5">
    <location>
        <position position="189"/>
    </location>
    <ligand>
        <name>S-adenosyl-L-methionine</name>
        <dbReference type="ChEBI" id="CHEBI:59789"/>
    </ligand>
</feature>
<dbReference type="NCBIfam" id="TIGR00536">
    <property type="entry name" value="hemK_fam"/>
    <property type="match status" value="1"/>
</dbReference>
<dbReference type="CDD" id="cd02440">
    <property type="entry name" value="AdoMet_MTases"/>
    <property type="match status" value="1"/>
</dbReference>
<evidence type="ECO:0000256" key="5">
    <source>
        <dbReference type="HAMAP-Rule" id="MF_02126"/>
    </source>
</evidence>
<comment type="catalytic activity">
    <reaction evidence="4 5">
        <text>L-glutaminyl-[peptide chain release factor] + S-adenosyl-L-methionine = N(5)-methyl-L-glutaminyl-[peptide chain release factor] + S-adenosyl-L-homocysteine + H(+)</text>
        <dbReference type="Rhea" id="RHEA:42896"/>
        <dbReference type="Rhea" id="RHEA-COMP:10271"/>
        <dbReference type="Rhea" id="RHEA-COMP:10272"/>
        <dbReference type="ChEBI" id="CHEBI:15378"/>
        <dbReference type="ChEBI" id="CHEBI:30011"/>
        <dbReference type="ChEBI" id="CHEBI:57856"/>
        <dbReference type="ChEBI" id="CHEBI:59789"/>
        <dbReference type="ChEBI" id="CHEBI:61891"/>
        <dbReference type="EC" id="2.1.1.297"/>
    </reaction>
</comment>
<keyword evidence="2 5" id="KW-0808">Transferase</keyword>
<dbReference type="EMBL" id="JAGUCO010000001">
    <property type="protein sequence ID" value="MBS2096905.1"/>
    <property type="molecule type" value="Genomic_DNA"/>
</dbReference>
<evidence type="ECO:0000256" key="2">
    <source>
        <dbReference type="ARBA" id="ARBA00022679"/>
    </source>
</evidence>
<sequence>MALSGIQHFKTLLTTRLKNIYPEHEITQFSKLILQDVLNVTPTQLLLLNDDCLKEDQATKLEEIIKRLAQSEPLQYILGHTEFYDLVLNVSPAVLIPRSETEELVHWILNDSQTNKSRILDIGTGSGCIPLALKNNLPDSDVEAWDISDEALQIARQNGKNLQLDVNFKKVDVLQCSSVNLPFTCIVSNPPYVRNLEKKLMEDNVLKHEPHLALFVEDNDPLIFYRTIAQLGKKALVNKGSLFFEINEYLEQEMTNLLKDMGYIDIECRKDLQGKARMMKATLA</sequence>
<dbReference type="InterPro" id="IPR007848">
    <property type="entry name" value="Small_mtfrase_dom"/>
</dbReference>
<dbReference type="InterPro" id="IPR004556">
    <property type="entry name" value="HemK-like"/>
</dbReference>
<dbReference type="RefSeq" id="WP_212212477.1">
    <property type="nucleotide sequence ID" value="NZ_JAGUCO010000001.1"/>
</dbReference>
<keyword evidence="1 5" id="KW-0489">Methyltransferase</keyword>
<feature type="binding site" evidence="5">
    <location>
        <begin position="189"/>
        <end position="192"/>
    </location>
    <ligand>
        <name>substrate</name>
    </ligand>
</feature>
<comment type="similarity">
    <text evidence="5">Belongs to the protein N5-glutamine methyltransferase family. PrmC subfamily.</text>
</comment>
<accession>A0ABS5JPZ3</accession>